<dbReference type="SMART" id="SM00857">
    <property type="entry name" value="Resolvase"/>
    <property type="match status" value="1"/>
</dbReference>
<dbReference type="CDD" id="cd00338">
    <property type="entry name" value="Ser_Recombinase"/>
    <property type="match status" value="1"/>
</dbReference>
<evidence type="ECO:0000256" key="1">
    <source>
        <dbReference type="ARBA" id="ARBA00023125"/>
    </source>
</evidence>
<dbReference type="EMBL" id="BMHT01000013">
    <property type="protein sequence ID" value="GGF27993.1"/>
    <property type="molecule type" value="Genomic_DNA"/>
</dbReference>
<proteinExistence type="predicted"/>
<dbReference type="PANTHER" id="PTHR30461">
    <property type="entry name" value="DNA-INVERTASE FROM LAMBDOID PROPHAGE"/>
    <property type="match status" value="1"/>
</dbReference>
<dbReference type="InterPro" id="IPR006119">
    <property type="entry name" value="Resolv_N"/>
</dbReference>
<keyword evidence="1" id="KW-0238">DNA-binding</keyword>
<dbReference type="SUPFAM" id="SSF53041">
    <property type="entry name" value="Resolvase-like"/>
    <property type="match status" value="1"/>
</dbReference>
<dbReference type="RefSeq" id="WP_229755423.1">
    <property type="nucleotide sequence ID" value="NZ_BMHT01000013.1"/>
</dbReference>
<accession>A0ABQ1UVM5</accession>
<comment type="caution">
    <text evidence="4">The sequence shown here is derived from an EMBL/GenBank/DDBJ whole genome shotgun (WGS) entry which is preliminary data.</text>
</comment>
<dbReference type="Proteomes" id="UP000632273">
    <property type="component" value="Unassembled WGS sequence"/>
</dbReference>
<dbReference type="Pfam" id="PF00239">
    <property type="entry name" value="Resolvase"/>
    <property type="match status" value="1"/>
</dbReference>
<name>A0ABQ1UVM5_9BACT</name>
<dbReference type="PROSITE" id="PS51736">
    <property type="entry name" value="RECOMBINASES_3"/>
    <property type="match status" value="1"/>
</dbReference>
<evidence type="ECO:0000313" key="5">
    <source>
        <dbReference type="Proteomes" id="UP000632273"/>
    </source>
</evidence>
<evidence type="ECO:0000259" key="3">
    <source>
        <dbReference type="PROSITE" id="PS51736"/>
    </source>
</evidence>
<organism evidence="4 5">
    <name type="scientific">Hymenobacter cavernae</name>
    <dbReference type="NCBI Taxonomy" id="2044852"/>
    <lineage>
        <taxon>Bacteria</taxon>
        <taxon>Pseudomonadati</taxon>
        <taxon>Bacteroidota</taxon>
        <taxon>Cytophagia</taxon>
        <taxon>Cytophagales</taxon>
        <taxon>Hymenobacteraceae</taxon>
        <taxon>Hymenobacter</taxon>
    </lineage>
</organism>
<gene>
    <name evidence="4" type="ORF">GCM10011383_44660</name>
</gene>
<feature type="domain" description="Resolvase/invertase-type recombinase catalytic" evidence="3">
    <location>
        <begin position="27"/>
        <end position="161"/>
    </location>
</feature>
<protein>
    <submittedName>
        <fullName evidence="4">Resolvase</fullName>
    </submittedName>
</protein>
<keyword evidence="2" id="KW-0233">DNA recombination</keyword>
<keyword evidence="5" id="KW-1185">Reference proteome</keyword>
<dbReference type="Gene3D" id="3.40.50.1390">
    <property type="entry name" value="Resolvase, N-terminal catalytic domain"/>
    <property type="match status" value="1"/>
</dbReference>
<sequence>MSKKLTFEENSTISTFFSPPLPYLPMPYVAYYRVSTLQQGKSGLGLTAQQQMVRAFVKAEAVWGEFVEVESGKTAERPQLRAAVQLAKARGAVLVIAKLDRLSRNVAFIASLMESGVEFVACDQPQANKFTVHIFAALAEQERDMISERTRRALQVLKKQGKQLGSPQNLTVAAQAQGQVARQRNARQHEGNRQATALILARLGQGHSYNQIAQELEGLGFRTRRGCGFTHKQVQRLAQRAQEDPAGS</sequence>
<evidence type="ECO:0000313" key="4">
    <source>
        <dbReference type="EMBL" id="GGF27993.1"/>
    </source>
</evidence>
<reference evidence="5" key="1">
    <citation type="journal article" date="2019" name="Int. J. Syst. Evol. Microbiol.">
        <title>The Global Catalogue of Microorganisms (GCM) 10K type strain sequencing project: providing services to taxonomists for standard genome sequencing and annotation.</title>
        <authorList>
            <consortium name="The Broad Institute Genomics Platform"/>
            <consortium name="The Broad Institute Genome Sequencing Center for Infectious Disease"/>
            <person name="Wu L."/>
            <person name="Ma J."/>
        </authorList>
    </citation>
    <scope>NUCLEOTIDE SEQUENCE [LARGE SCALE GENOMIC DNA]</scope>
    <source>
        <strain evidence="5">CGMCC 1.15197</strain>
    </source>
</reference>
<dbReference type="InterPro" id="IPR036162">
    <property type="entry name" value="Resolvase-like_N_sf"/>
</dbReference>
<dbReference type="PANTHER" id="PTHR30461:SF2">
    <property type="entry name" value="SERINE RECOMBINASE PINE-RELATED"/>
    <property type="match status" value="1"/>
</dbReference>
<dbReference type="InterPro" id="IPR050639">
    <property type="entry name" value="SSR_resolvase"/>
</dbReference>
<evidence type="ECO:0000256" key="2">
    <source>
        <dbReference type="ARBA" id="ARBA00023172"/>
    </source>
</evidence>